<organism evidence="2 3">
    <name type="scientific">Phytophthora cactorum</name>
    <dbReference type="NCBI Taxonomy" id="29920"/>
    <lineage>
        <taxon>Eukaryota</taxon>
        <taxon>Sar</taxon>
        <taxon>Stramenopiles</taxon>
        <taxon>Oomycota</taxon>
        <taxon>Peronosporomycetes</taxon>
        <taxon>Peronosporales</taxon>
        <taxon>Peronosporaceae</taxon>
        <taxon>Phytophthora</taxon>
    </lineage>
</organism>
<feature type="compositionally biased region" description="Pro residues" evidence="1">
    <location>
        <begin position="89"/>
        <end position="108"/>
    </location>
</feature>
<comment type="caution">
    <text evidence="2">The sequence shown here is derived from an EMBL/GenBank/DDBJ whole genome shotgun (WGS) entry which is preliminary data.</text>
</comment>
<gene>
    <name evidence="2" type="ORF">PC115_g12325</name>
</gene>
<feature type="compositionally biased region" description="Acidic residues" evidence="1">
    <location>
        <begin position="392"/>
        <end position="446"/>
    </location>
</feature>
<evidence type="ECO:0000313" key="2">
    <source>
        <dbReference type="EMBL" id="KAG2912391.1"/>
    </source>
</evidence>
<dbReference type="VEuPathDB" id="FungiDB:PC110_g22339"/>
<accession>A0A8T1C0W1</accession>
<dbReference type="AlphaFoldDB" id="A0A8T1C0W1"/>
<feature type="region of interest" description="Disordered" evidence="1">
    <location>
        <begin position="89"/>
        <end position="151"/>
    </location>
</feature>
<evidence type="ECO:0000313" key="3">
    <source>
        <dbReference type="Proteomes" id="UP000774804"/>
    </source>
</evidence>
<reference evidence="2" key="1">
    <citation type="submission" date="2018-10" db="EMBL/GenBank/DDBJ databases">
        <title>Effector identification in a new, highly contiguous assembly of the strawberry crown rot pathogen Phytophthora cactorum.</title>
        <authorList>
            <person name="Armitage A.D."/>
            <person name="Nellist C.F."/>
            <person name="Bates H."/>
            <person name="Vickerstaff R.J."/>
            <person name="Harrison R.J."/>
        </authorList>
    </citation>
    <scope>NUCLEOTIDE SEQUENCE</scope>
    <source>
        <strain evidence="2">4032</strain>
    </source>
</reference>
<dbReference type="EMBL" id="RCMI01000409">
    <property type="protein sequence ID" value="KAG2912391.1"/>
    <property type="molecule type" value="Genomic_DNA"/>
</dbReference>
<name>A0A8T1C0W1_9STRA</name>
<dbReference type="Proteomes" id="UP000774804">
    <property type="component" value="Unassembled WGS sequence"/>
</dbReference>
<feature type="region of interest" description="Disordered" evidence="1">
    <location>
        <begin position="392"/>
        <end position="452"/>
    </location>
</feature>
<sequence>MSSRLTAAELTRARVFVDAALDREEHGTLSEDARTLQQQFWTEIRAHLCSNAMSTGLEHLGQLTEDVMDHKDGVVLRGTVLALPAPPAANVPSSTVPPAPVPAEPPVPLSRESSKGKKPARSKRKADDDDSTVNPPSKKSRSTSKSKKDEKKGVVCVPSAAFATLLDVNAMAPKYVRAAIAAVLAKVEAAGKKPWRLAYPRHGCPLWYDPDKFRHVHRAHWRYWMSNRRAFWEWEFHVPLDSKASQGNRRKLKSRAVQALLVFTSFCIETVNHEGRSYDGPLAEDLATLARKDKARYTATLENVLDPSAIDNYGYPSVRSLLESTEALDPKVNEKNRLSLPALARVRRDIMSSVRPMDTWAGSRTEEPWKSLVNNYNIKQNQDVLREDWSAFEDEDDEDEKPAEATEDADPPADDEEVEDEEEADEEESAEEEAAEEEDDDEEEGDNKEAVD</sequence>
<protein>
    <submittedName>
        <fullName evidence="2">Uncharacterized protein</fullName>
    </submittedName>
</protein>
<evidence type="ECO:0000256" key="1">
    <source>
        <dbReference type="SAM" id="MobiDB-lite"/>
    </source>
</evidence>
<proteinExistence type="predicted"/>